<dbReference type="PANTHER" id="PTHR48104">
    <property type="entry name" value="METACASPASE-4"/>
    <property type="match status" value="1"/>
</dbReference>
<evidence type="ECO:0000256" key="2">
    <source>
        <dbReference type="SAM" id="MobiDB-lite"/>
    </source>
</evidence>
<sequence length="778" mass="87205">MNNKPNFLDSPIGSPDSNTPGGRAKPQSTAEDTKPLVDMYALIIGINDYSPVNGVRRLHGAVPDSDEFEAFLRDILKIPSGNIKCLRNKQATRLAIIEAVTALKDEKLIVKDKTAVVIHYAGHGAKATTPDAWKNWNAPDDLVELLCPFDTTIEVQPSRLPSALNRAIPDRTISYLLWELEKAKGDNITLILDCCHSAGMNRGDLQVAQSPDTIVREFSGEIFTISDHGCDEITSRVSGLNKEKLDKNGFCVASWGTHVLLAACSRNETTRESLKRRRGYLTMALLDALRTVPIGDLTYKSLMETYIKMPKEGDGAIQTPHLDGKHVDRILFTRYEDLSARSMVLCDYLPPTPTEQQVLSLRAGSMHGVILDSTYGIWSSNSPGSAPLVTAVVSKDIKAFASHSILTPDTWEFLTAQNPSDKTWYARLLVSSHELLVYCHNVGRGTSPDWHAPIFSPGETKFMYPLRCVHSEREADVCLKFDGQKVLLSRGGRNSFFKGDCSLDAMERNHLFRQIENFDPTFATVTPVTNVRRQLEAYAHFTHHATMTSKQKMNQDLSVTVSMYELKESQDGPDLLSADVVKIIVDPFTDPPKYGFKLNNNSLIRLYPYILYFESSTFDIDIIYSSMTTDKTEIREGRRKGQADVDSCLEPYSVLKLGYDYTSMEPLMFEIPEKRQHLEVEVDFVKIFVTSEPVDLRCLQWPIEQEDIDRGRVRTDVGPRKPLKWASKTIPVVIEKRSQGSSGDVTMTVANSSNDTPPLGKHDRSDDEGDESRNKRQK</sequence>
<name>A0A2H3CN52_ARMGA</name>
<keyword evidence="5" id="KW-1185">Reference proteome</keyword>
<gene>
    <name evidence="4" type="ORF">ARMGADRAFT_1018470</name>
</gene>
<dbReference type="Proteomes" id="UP000217790">
    <property type="component" value="Unassembled WGS sequence"/>
</dbReference>
<dbReference type="EMBL" id="KZ293697">
    <property type="protein sequence ID" value="PBK84519.1"/>
    <property type="molecule type" value="Genomic_DNA"/>
</dbReference>
<dbReference type="OMA" id="CPERVEL"/>
<dbReference type="GO" id="GO:0004197">
    <property type="term" value="F:cysteine-type endopeptidase activity"/>
    <property type="evidence" value="ECO:0007669"/>
    <property type="project" value="InterPro"/>
</dbReference>
<dbReference type="PANTHER" id="PTHR48104:SF30">
    <property type="entry name" value="METACASPASE-1"/>
    <property type="match status" value="1"/>
</dbReference>
<proteinExistence type="inferred from homology"/>
<feature type="region of interest" description="Disordered" evidence="2">
    <location>
        <begin position="1"/>
        <end position="31"/>
    </location>
</feature>
<evidence type="ECO:0000313" key="5">
    <source>
        <dbReference type="Proteomes" id="UP000217790"/>
    </source>
</evidence>
<organism evidence="4 5">
    <name type="scientific">Armillaria gallica</name>
    <name type="common">Bulbous honey fungus</name>
    <name type="synonym">Armillaria bulbosa</name>
    <dbReference type="NCBI Taxonomy" id="47427"/>
    <lineage>
        <taxon>Eukaryota</taxon>
        <taxon>Fungi</taxon>
        <taxon>Dikarya</taxon>
        <taxon>Basidiomycota</taxon>
        <taxon>Agaricomycotina</taxon>
        <taxon>Agaricomycetes</taxon>
        <taxon>Agaricomycetidae</taxon>
        <taxon>Agaricales</taxon>
        <taxon>Marasmiineae</taxon>
        <taxon>Physalacriaceae</taxon>
        <taxon>Armillaria</taxon>
    </lineage>
</organism>
<dbReference type="Gene3D" id="3.40.50.1460">
    <property type="match status" value="1"/>
</dbReference>
<dbReference type="InParanoid" id="A0A2H3CN52"/>
<feature type="compositionally biased region" description="Polar residues" evidence="2">
    <location>
        <begin position="15"/>
        <end position="30"/>
    </location>
</feature>
<evidence type="ECO:0000259" key="3">
    <source>
        <dbReference type="Pfam" id="PF00656"/>
    </source>
</evidence>
<feature type="region of interest" description="Disordered" evidence="2">
    <location>
        <begin position="736"/>
        <end position="778"/>
    </location>
</feature>
<dbReference type="InterPro" id="IPR050452">
    <property type="entry name" value="Metacaspase"/>
</dbReference>
<dbReference type="OrthoDB" id="3223806at2759"/>
<accession>A0A2H3CN52</accession>
<dbReference type="InterPro" id="IPR011600">
    <property type="entry name" value="Pept_C14_caspase"/>
</dbReference>
<dbReference type="Pfam" id="PF00656">
    <property type="entry name" value="Peptidase_C14"/>
    <property type="match status" value="1"/>
</dbReference>
<evidence type="ECO:0000256" key="1">
    <source>
        <dbReference type="ARBA" id="ARBA00009005"/>
    </source>
</evidence>
<reference evidence="5" key="1">
    <citation type="journal article" date="2017" name="Nat. Ecol. Evol.">
        <title>Genome expansion and lineage-specific genetic innovations in the forest pathogenic fungi Armillaria.</title>
        <authorList>
            <person name="Sipos G."/>
            <person name="Prasanna A.N."/>
            <person name="Walter M.C."/>
            <person name="O'Connor E."/>
            <person name="Balint B."/>
            <person name="Krizsan K."/>
            <person name="Kiss B."/>
            <person name="Hess J."/>
            <person name="Varga T."/>
            <person name="Slot J."/>
            <person name="Riley R."/>
            <person name="Boka B."/>
            <person name="Rigling D."/>
            <person name="Barry K."/>
            <person name="Lee J."/>
            <person name="Mihaltcheva S."/>
            <person name="LaButti K."/>
            <person name="Lipzen A."/>
            <person name="Waldron R."/>
            <person name="Moloney N.M."/>
            <person name="Sperisen C."/>
            <person name="Kredics L."/>
            <person name="Vagvoelgyi C."/>
            <person name="Patrignani A."/>
            <person name="Fitzpatrick D."/>
            <person name="Nagy I."/>
            <person name="Doyle S."/>
            <person name="Anderson J.B."/>
            <person name="Grigoriev I.V."/>
            <person name="Gueldener U."/>
            <person name="Muensterkoetter M."/>
            <person name="Nagy L.G."/>
        </authorList>
    </citation>
    <scope>NUCLEOTIDE SEQUENCE [LARGE SCALE GENOMIC DNA]</scope>
    <source>
        <strain evidence="5">Ar21-2</strain>
    </source>
</reference>
<feature type="compositionally biased region" description="Polar residues" evidence="2">
    <location>
        <begin position="739"/>
        <end position="756"/>
    </location>
</feature>
<dbReference type="GO" id="GO:0006508">
    <property type="term" value="P:proteolysis"/>
    <property type="evidence" value="ECO:0007669"/>
    <property type="project" value="InterPro"/>
</dbReference>
<dbReference type="AlphaFoldDB" id="A0A2H3CN52"/>
<evidence type="ECO:0000313" key="4">
    <source>
        <dbReference type="EMBL" id="PBK84519.1"/>
    </source>
</evidence>
<feature type="compositionally biased region" description="Basic and acidic residues" evidence="2">
    <location>
        <begin position="760"/>
        <end position="778"/>
    </location>
</feature>
<feature type="domain" description="Peptidase C14 caspase" evidence="3">
    <location>
        <begin position="40"/>
        <end position="302"/>
    </location>
</feature>
<dbReference type="GO" id="GO:0005737">
    <property type="term" value="C:cytoplasm"/>
    <property type="evidence" value="ECO:0007669"/>
    <property type="project" value="TreeGrafter"/>
</dbReference>
<protein>
    <recommendedName>
        <fullName evidence="3">Peptidase C14 caspase domain-containing protein</fullName>
    </recommendedName>
</protein>
<comment type="similarity">
    <text evidence="1">Belongs to the peptidase C14B family.</text>
</comment>